<keyword evidence="1" id="KW-0889">Transcription antitermination</keyword>
<dbReference type="SUPFAM" id="SSF82679">
    <property type="entry name" value="N-utilization substance G protein NusG, N-terminal domain"/>
    <property type="match status" value="1"/>
</dbReference>
<dbReference type="GO" id="GO:0031564">
    <property type="term" value="P:transcription antitermination"/>
    <property type="evidence" value="ECO:0007669"/>
    <property type="project" value="UniProtKB-KW"/>
</dbReference>
<accession>A0A1H6IWK4</accession>
<dbReference type="Pfam" id="PF02357">
    <property type="entry name" value="NusG"/>
    <property type="match status" value="1"/>
</dbReference>
<keyword evidence="2" id="KW-0805">Transcription regulation</keyword>
<keyword evidence="3" id="KW-0804">Transcription</keyword>
<dbReference type="CDD" id="cd09892">
    <property type="entry name" value="NGN_SP_RfaH"/>
    <property type="match status" value="1"/>
</dbReference>
<evidence type="ECO:0000256" key="2">
    <source>
        <dbReference type="ARBA" id="ARBA00023015"/>
    </source>
</evidence>
<dbReference type="GO" id="GO:0006354">
    <property type="term" value="P:DNA-templated transcription elongation"/>
    <property type="evidence" value="ECO:0007669"/>
    <property type="project" value="InterPro"/>
</dbReference>
<dbReference type="OrthoDB" id="9787731at2"/>
<dbReference type="AlphaFoldDB" id="A0A1H6IWK4"/>
<dbReference type="GO" id="GO:0005829">
    <property type="term" value="C:cytosol"/>
    <property type="evidence" value="ECO:0007669"/>
    <property type="project" value="TreeGrafter"/>
</dbReference>
<evidence type="ECO:0000259" key="4">
    <source>
        <dbReference type="SMART" id="SM00738"/>
    </source>
</evidence>
<dbReference type="PANTHER" id="PTHR30265:SF7">
    <property type="entry name" value="TRANSCRIPTION ANTITERMINATION PROTEIN RFAH"/>
    <property type="match status" value="1"/>
</dbReference>
<dbReference type="PANTHER" id="PTHR30265">
    <property type="entry name" value="RHO-INTERACTING TRANSCRIPTION TERMINATION FACTOR NUSG"/>
    <property type="match status" value="1"/>
</dbReference>
<evidence type="ECO:0000256" key="1">
    <source>
        <dbReference type="ARBA" id="ARBA00022814"/>
    </source>
</evidence>
<keyword evidence="6" id="KW-1185">Reference proteome</keyword>
<evidence type="ECO:0000256" key="3">
    <source>
        <dbReference type="ARBA" id="ARBA00023163"/>
    </source>
</evidence>
<dbReference type="InterPro" id="IPR036735">
    <property type="entry name" value="NGN_dom_sf"/>
</dbReference>
<dbReference type="Proteomes" id="UP000182983">
    <property type="component" value="Unassembled WGS sequence"/>
</dbReference>
<sequence length="167" mass="18715">MMQKWYVVRAKPRSENLAATHLARQGFRVFLPQYATTVKHAGRTTQVHRPLFPGYLFVGFDRETARWRSILGTIGVLDLIRNGDHPVSVPENVVEGLIAEGGENGLIQRAEDVLRPGSTVRITEGPFALFVGRLLSLNDKERTTVLLSVMNREIEVLLPRESIEATP</sequence>
<dbReference type="InterPro" id="IPR043425">
    <property type="entry name" value="NusG-like"/>
</dbReference>
<feature type="domain" description="NusG-like N-terminal" evidence="4">
    <location>
        <begin position="2"/>
        <end position="101"/>
    </location>
</feature>
<dbReference type="InterPro" id="IPR008991">
    <property type="entry name" value="Translation_prot_SH3-like_sf"/>
</dbReference>
<gene>
    <name evidence="5" type="ORF">SAMN04244559_02830</name>
</gene>
<name>A0A1H6IWK4_MAGFU</name>
<dbReference type="EMBL" id="FNWO01000013">
    <property type="protein sequence ID" value="SEH53537.1"/>
    <property type="molecule type" value="Genomic_DNA"/>
</dbReference>
<dbReference type="SMART" id="SM00738">
    <property type="entry name" value="NGN"/>
    <property type="match status" value="1"/>
</dbReference>
<organism evidence="5 6">
    <name type="scientific">Magnetospirillum fulvum</name>
    <name type="common">Rhodospirillum fulvum</name>
    <dbReference type="NCBI Taxonomy" id="1082"/>
    <lineage>
        <taxon>Bacteria</taxon>
        <taxon>Pseudomonadati</taxon>
        <taxon>Pseudomonadota</taxon>
        <taxon>Alphaproteobacteria</taxon>
        <taxon>Rhodospirillales</taxon>
        <taxon>Rhodospirillaceae</taxon>
        <taxon>Magnetospirillum</taxon>
    </lineage>
</organism>
<proteinExistence type="predicted"/>
<reference evidence="6" key="1">
    <citation type="submission" date="2016-10" db="EMBL/GenBank/DDBJ databases">
        <authorList>
            <person name="Varghese N."/>
            <person name="Submissions S."/>
        </authorList>
    </citation>
    <scope>NUCLEOTIDE SEQUENCE [LARGE SCALE GENOMIC DNA]</scope>
    <source>
        <strain evidence="6">DSM 13234</strain>
    </source>
</reference>
<dbReference type="SUPFAM" id="SSF50104">
    <property type="entry name" value="Translation proteins SH3-like domain"/>
    <property type="match status" value="1"/>
</dbReference>
<protein>
    <submittedName>
        <fullName evidence="5">Transcriptional antiterminator RfaH</fullName>
    </submittedName>
</protein>
<dbReference type="CDD" id="cd06091">
    <property type="entry name" value="KOW_NusG"/>
    <property type="match status" value="1"/>
</dbReference>
<evidence type="ECO:0000313" key="6">
    <source>
        <dbReference type="Proteomes" id="UP000182983"/>
    </source>
</evidence>
<dbReference type="RefSeq" id="WP_074769691.1">
    <property type="nucleotide sequence ID" value="NZ_FNWO01000013.1"/>
</dbReference>
<dbReference type="InterPro" id="IPR006645">
    <property type="entry name" value="NGN-like_dom"/>
</dbReference>
<dbReference type="Gene3D" id="3.30.70.940">
    <property type="entry name" value="NusG, N-terminal domain"/>
    <property type="match status" value="1"/>
</dbReference>
<evidence type="ECO:0000313" key="5">
    <source>
        <dbReference type="EMBL" id="SEH53537.1"/>
    </source>
</evidence>